<protein>
    <submittedName>
        <fullName evidence="1">Uncharacterized protein</fullName>
    </submittedName>
</protein>
<organism evidence="1 2">
    <name type="scientific">Desmonostoc muscorum LEGE 12446</name>
    <dbReference type="NCBI Taxonomy" id="1828758"/>
    <lineage>
        <taxon>Bacteria</taxon>
        <taxon>Bacillati</taxon>
        <taxon>Cyanobacteriota</taxon>
        <taxon>Cyanophyceae</taxon>
        <taxon>Nostocales</taxon>
        <taxon>Nostocaceae</taxon>
        <taxon>Desmonostoc</taxon>
    </lineage>
</organism>
<reference evidence="1" key="1">
    <citation type="submission" date="2020-10" db="EMBL/GenBank/DDBJ databases">
        <authorList>
            <person name="Castelo-Branco R."/>
            <person name="Eusebio N."/>
            <person name="Adriana R."/>
            <person name="Vieira A."/>
            <person name="Brugerolle De Fraissinette N."/>
            <person name="Rezende De Castro R."/>
            <person name="Schneider M.P."/>
            <person name="Vasconcelos V."/>
            <person name="Leao P.N."/>
        </authorList>
    </citation>
    <scope>NUCLEOTIDE SEQUENCE</scope>
    <source>
        <strain evidence="1">LEGE 12446</strain>
    </source>
</reference>
<evidence type="ECO:0000313" key="1">
    <source>
        <dbReference type="EMBL" id="MBE9024816.1"/>
    </source>
</evidence>
<name>A0A8J6ZUA1_DESMC</name>
<accession>A0A8J6ZUA1</accession>
<gene>
    <name evidence="1" type="ORF">IQ276_21025</name>
</gene>
<dbReference type="RefSeq" id="WP_193919462.1">
    <property type="nucleotide sequence ID" value="NZ_JADEXS020000001.1"/>
</dbReference>
<keyword evidence="2" id="KW-1185">Reference proteome</keyword>
<dbReference type="EMBL" id="JADEXS010000319">
    <property type="protein sequence ID" value="MBE9024816.1"/>
    <property type="molecule type" value="Genomic_DNA"/>
</dbReference>
<dbReference type="Proteomes" id="UP000622533">
    <property type="component" value="Unassembled WGS sequence"/>
</dbReference>
<comment type="caution">
    <text evidence="1">The sequence shown here is derived from an EMBL/GenBank/DDBJ whole genome shotgun (WGS) entry which is preliminary data.</text>
</comment>
<proteinExistence type="predicted"/>
<sequence length="206" mass="23842">MQQPLPTTPQPLHENRYPDCLHMELEATPVKSNQIDLPVTIHFNEQWEPLLNGRVKFGLKGGELKLKLENGQIPYESRHLTERIELSIQNQTGEIEAFHLPSVCQVTSNNSESNPTWEFELKMNGSVLRGSIQKENLGTLNLTDKPCYVEATFEVSQRYVHLTDAEEIYPEDISRNKQIVLEIIIRKHLLEKKLQPYLSRAELHYD</sequence>
<dbReference type="AlphaFoldDB" id="A0A8J6ZUA1"/>
<evidence type="ECO:0000313" key="2">
    <source>
        <dbReference type="Proteomes" id="UP000622533"/>
    </source>
</evidence>